<accession>A0A066VCL7</accession>
<dbReference type="Proteomes" id="UP000027361">
    <property type="component" value="Unassembled WGS sequence"/>
</dbReference>
<dbReference type="HOGENOM" id="CLU_1441997_0_0_1"/>
<organism evidence="1 2">
    <name type="scientific">Tilletiaria anomala (strain ATCC 24038 / CBS 436.72 / UBC 951)</name>
    <dbReference type="NCBI Taxonomy" id="1037660"/>
    <lineage>
        <taxon>Eukaryota</taxon>
        <taxon>Fungi</taxon>
        <taxon>Dikarya</taxon>
        <taxon>Basidiomycota</taxon>
        <taxon>Ustilaginomycotina</taxon>
        <taxon>Exobasidiomycetes</taxon>
        <taxon>Georgefischeriales</taxon>
        <taxon>Tilletiariaceae</taxon>
        <taxon>Tilletiaria</taxon>
    </lineage>
</organism>
<sequence length="188" mass="20429">MRNSTTTATAAAPSSLSPSLTKAAIAASTAMPTPSSAKSAGISAAAHNVVSGFDVAQANAWLEQRWQAAQKTAGVSRVHALWHALPKQAGEREMVCADLGLTIETILLLFVSPVFQLRPLISILASSHSSIESSKWRSREWNIMDIWKECVSGSRRVFQRRVDVRKAPLTFPPSHYHLCAKCPPMTHL</sequence>
<evidence type="ECO:0000313" key="1">
    <source>
        <dbReference type="EMBL" id="KDN36509.1"/>
    </source>
</evidence>
<dbReference type="GeneID" id="25267586"/>
<reference evidence="1 2" key="1">
    <citation type="submission" date="2014-05" db="EMBL/GenBank/DDBJ databases">
        <title>Draft genome sequence of a rare smut relative, Tilletiaria anomala UBC 951.</title>
        <authorList>
            <consortium name="DOE Joint Genome Institute"/>
            <person name="Toome M."/>
            <person name="Kuo A."/>
            <person name="Henrissat B."/>
            <person name="Lipzen A."/>
            <person name="Tritt A."/>
            <person name="Yoshinaga Y."/>
            <person name="Zane M."/>
            <person name="Barry K."/>
            <person name="Grigoriev I.V."/>
            <person name="Spatafora J.W."/>
            <person name="Aimea M.C."/>
        </authorList>
    </citation>
    <scope>NUCLEOTIDE SEQUENCE [LARGE SCALE GENOMIC DNA]</scope>
    <source>
        <strain evidence="1 2">UBC 951</strain>
    </source>
</reference>
<dbReference type="InParanoid" id="A0A066VCL7"/>
<name>A0A066VCL7_TILAU</name>
<evidence type="ECO:0000313" key="2">
    <source>
        <dbReference type="Proteomes" id="UP000027361"/>
    </source>
</evidence>
<dbReference type="AlphaFoldDB" id="A0A066VCL7"/>
<dbReference type="RefSeq" id="XP_013240073.1">
    <property type="nucleotide sequence ID" value="XM_013384619.1"/>
</dbReference>
<proteinExistence type="predicted"/>
<dbReference type="EMBL" id="JMSN01000166">
    <property type="protein sequence ID" value="KDN36509.1"/>
    <property type="molecule type" value="Genomic_DNA"/>
</dbReference>
<comment type="caution">
    <text evidence="1">The sequence shown here is derived from an EMBL/GenBank/DDBJ whole genome shotgun (WGS) entry which is preliminary data.</text>
</comment>
<keyword evidence="2" id="KW-1185">Reference proteome</keyword>
<gene>
    <name evidence="1" type="ORF">K437DRAFT_53751</name>
</gene>
<protein>
    <submittedName>
        <fullName evidence="1">Uncharacterized protein</fullName>
    </submittedName>
</protein>